<evidence type="ECO:0000256" key="1">
    <source>
        <dbReference type="ARBA" id="ARBA00022737"/>
    </source>
</evidence>
<dbReference type="OrthoDB" id="2423701at2759"/>
<evidence type="ECO:0000313" key="5">
    <source>
        <dbReference type="Proteomes" id="UP000054279"/>
    </source>
</evidence>
<proteinExistence type="predicted"/>
<dbReference type="AlphaFoldDB" id="A0A0C9VMN2"/>
<keyword evidence="5" id="KW-1185">Reference proteome</keyword>
<dbReference type="HOGENOM" id="CLU_037233_0_0_1"/>
<evidence type="ECO:0000256" key="3">
    <source>
        <dbReference type="PROSITE-ProRule" id="PRU00339"/>
    </source>
</evidence>
<keyword evidence="2 3" id="KW-0802">TPR repeat</keyword>
<organism evidence="4 5">
    <name type="scientific">Sphaerobolus stellatus (strain SS14)</name>
    <dbReference type="NCBI Taxonomy" id="990650"/>
    <lineage>
        <taxon>Eukaryota</taxon>
        <taxon>Fungi</taxon>
        <taxon>Dikarya</taxon>
        <taxon>Basidiomycota</taxon>
        <taxon>Agaricomycotina</taxon>
        <taxon>Agaricomycetes</taxon>
        <taxon>Phallomycetidae</taxon>
        <taxon>Geastrales</taxon>
        <taxon>Sphaerobolaceae</taxon>
        <taxon>Sphaerobolus</taxon>
    </lineage>
</organism>
<dbReference type="InterPro" id="IPR013105">
    <property type="entry name" value="TPR_2"/>
</dbReference>
<dbReference type="SMART" id="SM00028">
    <property type="entry name" value="TPR"/>
    <property type="match status" value="3"/>
</dbReference>
<protein>
    <submittedName>
        <fullName evidence="4">Uncharacterized protein</fullName>
    </submittedName>
</protein>
<dbReference type="Pfam" id="PF13181">
    <property type="entry name" value="TPR_8"/>
    <property type="match status" value="1"/>
</dbReference>
<dbReference type="EMBL" id="KN837156">
    <property type="protein sequence ID" value="KIJ38906.1"/>
    <property type="molecule type" value="Genomic_DNA"/>
</dbReference>
<dbReference type="Proteomes" id="UP000054279">
    <property type="component" value="Unassembled WGS sequence"/>
</dbReference>
<gene>
    <name evidence="4" type="ORF">M422DRAFT_781229</name>
</gene>
<dbReference type="GO" id="GO:0051879">
    <property type="term" value="F:Hsp90 protein binding"/>
    <property type="evidence" value="ECO:0007669"/>
    <property type="project" value="TreeGrafter"/>
</dbReference>
<feature type="repeat" description="TPR" evidence="3">
    <location>
        <begin position="44"/>
        <end position="77"/>
    </location>
</feature>
<accession>A0A0C9VMN2</accession>
<reference evidence="4 5" key="1">
    <citation type="submission" date="2014-06" db="EMBL/GenBank/DDBJ databases">
        <title>Evolutionary Origins and Diversification of the Mycorrhizal Mutualists.</title>
        <authorList>
            <consortium name="DOE Joint Genome Institute"/>
            <consortium name="Mycorrhizal Genomics Consortium"/>
            <person name="Kohler A."/>
            <person name="Kuo A."/>
            <person name="Nagy L.G."/>
            <person name="Floudas D."/>
            <person name="Copeland A."/>
            <person name="Barry K.W."/>
            <person name="Cichocki N."/>
            <person name="Veneault-Fourrey C."/>
            <person name="LaButti K."/>
            <person name="Lindquist E.A."/>
            <person name="Lipzen A."/>
            <person name="Lundell T."/>
            <person name="Morin E."/>
            <person name="Murat C."/>
            <person name="Riley R."/>
            <person name="Ohm R."/>
            <person name="Sun H."/>
            <person name="Tunlid A."/>
            <person name="Henrissat B."/>
            <person name="Grigoriev I.V."/>
            <person name="Hibbett D.S."/>
            <person name="Martin F."/>
        </authorList>
    </citation>
    <scope>NUCLEOTIDE SEQUENCE [LARGE SCALE GENOMIC DNA]</scope>
    <source>
        <strain evidence="4 5">SS14</strain>
    </source>
</reference>
<dbReference type="PANTHER" id="PTHR22904">
    <property type="entry name" value="TPR REPEAT CONTAINING PROTEIN"/>
    <property type="match status" value="1"/>
</dbReference>
<evidence type="ECO:0000256" key="2">
    <source>
        <dbReference type="ARBA" id="ARBA00022803"/>
    </source>
</evidence>
<sequence>MPTTILPQDAAQLKAEADALFANAGFSKAIKKYAAAIKIVPDNAILYSNRSACYIRLQRYDDARKDAEKAIELDKTFARAWGRLGEAFEGLEDFQQAKEVYGKAIEHIDCVIPLSDMHKKLRLKYKACFVDMEGKLYERVKAVREEDIPRVSTKQLSALPMETSEHMILETTKALKKAVALFKSLKMISNNVLIGERGGIEFLCDAILLDERCIFFDIKLCDFFQMYKQYVEFECCQCKGWINVLDPHEVLRLAKQRLAETGRWESIRDPLSFQVRAWIILGFIGQATYSPREDLVEWYSRSKTLIKLVRQEWPDIPSETRGSVFDDVFLNAVQIPYMKEYRKAYEVEHLRKSGEFTLDGLMALANEILAGLDNRPATEAERATPAFYLPFFAYPRAQAMAAKAYVYASKREYVTTEEEKQQLSCKAGDAYMKSADLYPEDDEMHCLTLHDALHCYLDTKITVRDILKIMERIRVSYPKMRRIWSDYDAAFARDHKSLGLDMEMEEYMRNAVATGTFQLDMLYNLLS</sequence>
<dbReference type="PROSITE" id="PS50005">
    <property type="entry name" value="TPR"/>
    <property type="match status" value="1"/>
</dbReference>
<dbReference type="Gene3D" id="1.25.40.10">
    <property type="entry name" value="Tetratricopeptide repeat domain"/>
    <property type="match status" value="1"/>
</dbReference>
<name>A0A0C9VMN2_SPHS4</name>
<dbReference type="SUPFAM" id="SSF48452">
    <property type="entry name" value="TPR-like"/>
    <property type="match status" value="1"/>
</dbReference>
<evidence type="ECO:0000313" key="4">
    <source>
        <dbReference type="EMBL" id="KIJ38906.1"/>
    </source>
</evidence>
<dbReference type="PANTHER" id="PTHR22904:SF523">
    <property type="entry name" value="STRESS-INDUCED-PHOSPHOPROTEIN 1"/>
    <property type="match status" value="1"/>
</dbReference>
<dbReference type="InterPro" id="IPR019734">
    <property type="entry name" value="TPR_rpt"/>
</dbReference>
<dbReference type="InterPro" id="IPR011990">
    <property type="entry name" value="TPR-like_helical_dom_sf"/>
</dbReference>
<dbReference type="Pfam" id="PF07719">
    <property type="entry name" value="TPR_2"/>
    <property type="match status" value="1"/>
</dbReference>
<keyword evidence="1" id="KW-0677">Repeat</keyword>